<reference evidence="2 3" key="1">
    <citation type="submission" date="2019-09" db="EMBL/GenBank/DDBJ databases">
        <title>In-depth cultivation of the pig gut microbiome towards novel bacterial diversity and tailored functional studies.</title>
        <authorList>
            <person name="Wylensek D."/>
            <person name="Hitch T.C.A."/>
            <person name="Clavel T."/>
        </authorList>
    </citation>
    <scope>NUCLEOTIDE SEQUENCE [LARGE SCALE GENOMIC DNA]</scope>
    <source>
        <strain evidence="2 3">WCA3-693-APC-4?</strain>
    </source>
</reference>
<gene>
    <name evidence="2" type="ORF">FYJ83_17625</name>
</gene>
<protein>
    <submittedName>
        <fullName evidence="2">Uncharacterized protein</fullName>
    </submittedName>
</protein>
<dbReference type="RefSeq" id="WP_154442844.1">
    <property type="nucleotide sequence ID" value="NZ_JAHLPJ010000001.1"/>
</dbReference>
<feature type="signal peptide" evidence="1">
    <location>
        <begin position="1"/>
        <end position="22"/>
    </location>
</feature>
<dbReference type="Proteomes" id="UP000469523">
    <property type="component" value="Unassembled WGS sequence"/>
</dbReference>
<evidence type="ECO:0000256" key="1">
    <source>
        <dbReference type="SAM" id="SignalP"/>
    </source>
</evidence>
<organism evidence="2 3">
    <name type="scientific">Tissierella pigra</name>
    <dbReference type="NCBI Taxonomy" id="2607614"/>
    <lineage>
        <taxon>Bacteria</taxon>
        <taxon>Bacillati</taxon>
        <taxon>Bacillota</taxon>
        <taxon>Tissierellia</taxon>
        <taxon>Tissierellales</taxon>
        <taxon>Tissierellaceae</taxon>
        <taxon>Tissierella</taxon>
    </lineage>
</organism>
<evidence type="ECO:0000313" key="2">
    <source>
        <dbReference type="EMBL" id="MSU03282.1"/>
    </source>
</evidence>
<accession>A0A6N7XR24</accession>
<evidence type="ECO:0000313" key="3">
    <source>
        <dbReference type="Proteomes" id="UP000469523"/>
    </source>
</evidence>
<keyword evidence="3" id="KW-1185">Reference proteome</keyword>
<proteinExistence type="predicted"/>
<feature type="chain" id="PRO_5026753264" evidence="1">
    <location>
        <begin position="23"/>
        <end position="185"/>
    </location>
</feature>
<keyword evidence="1" id="KW-0732">Signal</keyword>
<dbReference type="AlphaFoldDB" id="A0A6N7XR24"/>
<dbReference type="EMBL" id="VUNQ01000063">
    <property type="protein sequence ID" value="MSU03282.1"/>
    <property type="molecule type" value="Genomic_DNA"/>
</dbReference>
<comment type="caution">
    <text evidence="2">The sequence shown here is derived from an EMBL/GenBank/DDBJ whole genome shotgun (WGS) entry which is preliminary data.</text>
</comment>
<name>A0A6N7XR24_9FIRM</name>
<sequence>MKKIFILSLCVMLCLTSVIAYADEDKEKFEDQSYPTFIIVKGEENIKAYEEAGIIKPSPERYEFLKLPEIGTMGTSVPTKTWDLNDSSRYFSYSFSSYIYSDYKYLPCPDSLGSTGYGIYHYFEPDARQKMRLSFYSSNGDFEFNSPILDLDDVTAYGTAVKNKAYYIKYTSTQGTRISGSGEVY</sequence>